<keyword evidence="3" id="KW-1185">Reference proteome</keyword>
<dbReference type="Proteomes" id="UP000462212">
    <property type="component" value="Unassembled WGS sequence"/>
</dbReference>
<protein>
    <submittedName>
        <fullName evidence="2">Uncharacterized protein</fullName>
    </submittedName>
</protein>
<proteinExistence type="predicted"/>
<reference evidence="2 3" key="1">
    <citation type="submission" date="2018-05" db="EMBL/GenBank/DDBJ databases">
        <title>Genome sequencing and assembly of the regulated plant pathogen Lachnellula willkommii and related sister species for the development of diagnostic species identification markers.</title>
        <authorList>
            <person name="Giroux E."/>
            <person name="Bilodeau G."/>
        </authorList>
    </citation>
    <scope>NUCLEOTIDE SEQUENCE [LARGE SCALE GENOMIC DNA]</scope>
    <source>
        <strain evidence="2 3">CBS 197.66</strain>
    </source>
</reference>
<comment type="caution">
    <text evidence="2">The sequence shown here is derived from an EMBL/GenBank/DDBJ whole genome shotgun (WGS) entry which is preliminary data.</text>
</comment>
<evidence type="ECO:0000256" key="1">
    <source>
        <dbReference type="SAM" id="MobiDB-lite"/>
    </source>
</evidence>
<gene>
    <name evidence="2" type="ORF">LSUB1_G007515</name>
</gene>
<evidence type="ECO:0000313" key="3">
    <source>
        <dbReference type="Proteomes" id="UP000462212"/>
    </source>
</evidence>
<evidence type="ECO:0000313" key="2">
    <source>
        <dbReference type="EMBL" id="TVY32914.1"/>
    </source>
</evidence>
<accession>A0A8H8RCV6</accession>
<feature type="non-terminal residue" evidence="2">
    <location>
        <position position="428"/>
    </location>
</feature>
<organism evidence="2 3">
    <name type="scientific">Lachnellula subtilissima</name>
    <dbReference type="NCBI Taxonomy" id="602034"/>
    <lineage>
        <taxon>Eukaryota</taxon>
        <taxon>Fungi</taxon>
        <taxon>Dikarya</taxon>
        <taxon>Ascomycota</taxon>
        <taxon>Pezizomycotina</taxon>
        <taxon>Leotiomycetes</taxon>
        <taxon>Helotiales</taxon>
        <taxon>Lachnaceae</taxon>
        <taxon>Lachnellula</taxon>
    </lineage>
</organism>
<dbReference type="OrthoDB" id="5316527at2759"/>
<name>A0A8H8RCV6_9HELO</name>
<feature type="region of interest" description="Disordered" evidence="1">
    <location>
        <begin position="284"/>
        <end position="305"/>
    </location>
</feature>
<dbReference type="EMBL" id="QGMJ01000904">
    <property type="protein sequence ID" value="TVY32914.1"/>
    <property type="molecule type" value="Genomic_DNA"/>
</dbReference>
<dbReference type="AlphaFoldDB" id="A0A8H8RCV6"/>
<sequence length="428" mass="48898">HNTKTSFAPRGSPARRRALSTPALFTMFRHTRTMRGIFSMSRLPLNLEAKKQAGQAMNVQKVRFRKQAFRPKMLAFYLVTSYICYDIYGRMVLDPIDKAAMEAMEGMPAEVAGEVDDPLFIPFPGTVKETKRKPYRGSDPEWQEFIKFSKDKTGQTKVRDELVRRVKRIAEQHPIITRKCGKQLTQRRCWLDVDFPHYPPPEFERSGIEISDEAISWTTQPVDSLTVYRLRHVLWPSALALSFWNFTKVLIVDDTKRIASMLGIRSTPSAPSIEQLLQKQQQMMKGALPNKDGPPAQTEGETTSSPKAMIKISTAAKTRLSEEPEEKTTQETEVWPGTRVAVALHQHFNHAIMAFKGKFLQTWRPTSNYPPRGSILVSGMVELEAPKAYLVFDVNAAWDPQVQDFDPRSMVVKLRRFQWKSQGPVVSR</sequence>